<feature type="chain" id="PRO_5047422502" evidence="5">
    <location>
        <begin position="19"/>
        <end position="1799"/>
    </location>
</feature>
<dbReference type="Pfam" id="PF11974">
    <property type="entry name" value="bMG3"/>
    <property type="match status" value="1"/>
</dbReference>
<dbReference type="CDD" id="cd01100">
    <property type="entry name" value="APPLE_Factor_XI_like"/>
    <property type="match status" value="1"/>
</dbReference>
<proteinExistence type="inferred from homology"/>
<dbReference type="Gene3D" id="3.50.4.10">
    <property type="entry name" value="Hepatocyte Growth Factor"/>
    <property type="match status" value="1"/>
</dbReference>
<dbReference type="Gene3D" id="2.60.40.1930">
    <property type="match status" value="1"/>
</dbReference>
<dbReference type="CDD" id="cd02891">
    <property type="entry name" value="A2M_like"/>
    <property type="match status" value="1"/>
</dbReference>
<comment type="similarity">
    <text evidence="1">Belongs to the protease inhibitor I39 (alpha-2-macroglobulin) family. Bacterial alpha-2-macroglobulin subfamily.</text>
</comment>
<dbReference type="InterPro" id="IPR049120">
    <property type="entry name" value="A2M_bMG2"/>
</dbReference>
<dbReference type="InterPro" id="IPR021868">
    <property type="entry name" value="Alpha_2_Macroglob_MG3"/>
</dbReference>
<accession>A0ABW2US91</accession>
<dbReference type="RefSeq" id="WP_377406185.1">
    <property type="nucleotide sequence ID" value="NZ_JBHTFQ010000011.1"/>
</dbReference>
<dbReference type="Pfam" id="PF01835">
    <property type="entry name" value="MG2"/>
    <property type="match status" value="1"/>
</dbReference>
<sequence>MRNILLAVLLLGATPLLAQEGPVPERRLVVTEDVDFYGGDLSPMFNTTLEACQRACLATEACQALTFNSRSGACFPKSGVAEERPFAGAISARVRNAAAGVLAGVAARQAELSFLDPGFAGRARDQALSLAGAHPADGRSAAELRQAADAAAQGDPRAASRLMGQAVVLEDLPEDWTRYARLLFAIPAPEFDERMMLLDAAELAAVNAILRASDGAETRAGAFLALADVLESRGNGRAFLAALRRAAELAPTPELAARIEAAELQFGFRIIEHVVESDLARPRVCAQFSEDLAVGVDYASFVQGAATLTVEPDGSRLCLEGVEHGQNYQVTFRRGLPSAAGESLPAAVPVEFYVRDRAPAVRFPGRAYVLPRGNGIALPVETVNTAAVDLVLRRVSDRNLLGAIQNNWFGRSLDPWQDQSFAETMTEDVWQGQAEVAQDLNRDVTTSLPLSESLGDLPPGIYVLRAAVAGTEAYDIAEASQWFVVSDLGLTSLSGTDGLHVWVRSLGSAGPRPGVQVSLVSRSNRVLETLETDADGHGVFAAGLARGTGGAAPALITAEEEGVDIAFLPLTDPEFDLSDRGAEGREPAPPVDVFLTTDRGAYRAGETIFATALARDGLVRALPGLPLTARLVRPDGVEYARQLSANDHAGGHVFAFPLAPEVPRGQWRLEIRADPDAPALRAATVLVEDFLPERIDFQLDLQDPPQLDRAATLGIEARYLFGAPGADLAIEGELALHAADGLAAFPGYRFGLQDDPFLPVMTALPPGLRTDAEGRAQIVAPLPEATDPGRPLEVRATVRLSEGSNRPVERRLTAPVLGTRAMIGLQPLFDDVAAEGTEAGFRLIALDADGTRRAMTVRWTLSRIETRYQWYQMWGQWNWDAVVTRSRVAEGVAEIGDAGPASLAIPVTWGEYELRAEEAGGAAVSALRFHAGWYAPADTTETPDTLQMSLDRPLYAPGDVARLRLVARADGTALVSVLSDRVIDRQVVQVKAGETLIPLNVTEDWGAGAYVTASVLHPMDAATGRNPARALGLVHAAVDPGPRRLAARFDVPAEAAPRTPLEIVLEVDGLEPGDAAHATIAAVDLGILNLTGFQAPDPDGHYFGQRKLGVGIRDLYGRLIDGMAGVPGRLRSGGDAGSARLQAPPPTEELVAWFDGPLRVDADGRVRAEVPLPPFNGTVRLMAVVWSDRAVGQAEADVVVRDPVVVQATLPRFLAPGDSGRLLLDLSHLSGPAGEMALEILATGLEIGAHPDRITLAEGAAARVAVRLAAPEAGVYEVEIALTPPDGERLTQRLVLPVRANDPDISVTRQITLAPGESFTLSSDIFAGLRSGTAHATLAMGPLARLDAPGLLAALTRYPYGCTEQITSRALPMLYLDGVAQATGQDAPLPHEDIAAAITAVLARQATNGAFGLWQAGAGDFWLDAYVSDFLSRARAAGHAVPEVAFRAALANLRNQLNYAAEEPGAGPAVAYALMVLAREGAAAVGDLRYYADARRDMFDTPLAAAQLGMALALYGDQPRADALFAHGAAQLQSWPEAQVWRTDYGTALRDTAGLLALALEAGSTAVDQPALVGRLADRPAHLSPQEAAWSLLAAHAAAGSAAVQGLTVDGAPAPGPVLALDPDAPDRVIRNTGAAPEVLTLTTFGTPEVPEPAGGNGYAITRRHYTLEGAEVALDTVAVGTRLVTVLEVTPFDGGGGRLMVSDPVPAGFEIDNPNLLRGGDVRALDWLDVLEEVRHSEAREDRFLAAVDWQSAERFRLAYIVRAVTPGQFHHPAPGVEDMYRPAFRAHGDTGRVIVTE</sequence>
<dbReference type="InterPro" id="IPR051802">
    <property type="entry name" value="YfhM-like"/>
</dbReference>
<dbReference type="Pfam" id="PF17973">
    <property type="entry name" value="bMG10"/>
    <property type="match status" value="1"/>
</dbReference>
<keyword evidence="4" id="KW-1015">Disulfide bond</keyword>
<dbReference type="PANTHER" id="PTHR40094:SF1">
    <property type="entry name" value="UBIQUITIN DOMAIN-CONTAINING PROTEIN"/>
    <property type="match status" value="1"/>
</dbReference>
<keyword evidence="2 5" id="KW-0732">Signal</keyword>
<keyword evidence="3" id="KW-0677">Repeat</keyword>
<dbReference type="InterPro" id="IPR008930">
    <property type="entry name" value="Terpenoid_cyclase/PrenylTrfase"/>
</dbReference>
<evidence type="ECO:0000259" key="8">
    <source>
        <dbReference type="SMART" id="SM01360"/>
    </source>
</evidence>
<dbReference type="SMART" id="SM00223">
    <property type="entry name" value="APPLE"/>
    <property type="match status" value="1"/>
</dbReference>
<feature type="signal peptide" evidence="5">
    <location>
        <begin position="1"/>
        <end position="18"/>
    </location>
</feature>
<dbReference type="InterPro" id="IPR041246">
    <property type="entry name" value="Bact_MG10"/>
</dbReference>
<dbReference type="InterPro" id="IPR011625">
    <property type="entry name" value="A2M_N_BRD"/>
</dbReference>
<evidence type="ECO:0000259" key="6">
    <source>
        <dbReference type="SMART" id="SM00223"/>
    </source>
</evidence>
<reference evidence="10" key="1">
    <citation type="journal article" date="2019" name="Int. J. Syst. Evol. Microbiol.">
        <title>The Global Catalogue of Microorganisms (GCM) 10K type strain sequencing project: providing services to taxonomists for standard genome sequencing and annotation.</title>
        <authorList>
            <consortium name="The Broad Institute Genomics Platform"/>
            <consortium name="The Broad Institute Genome Sequencing Center for Infectious Disease"/>
            <person name="Wu L."/>
            <person name="Ma J."/>
        </authorList>
    </citation>
    <scope>NUCLEOTIDE SEQUENCE [LARGE SCALE GENOMIC DNA]</scope>
    <source>
        <strain evidence="10">CGMCC 1.12750</strain>
    </source>
</reference>
<dbReference type="SUPFAM" id="SSF48239">
    <property type="entry name" value="Terpenoid cyclases/Protein prenyltransferases"/>
    <property type="match status" value="1"/>
</dbReference>
<dbReference type="InterPro" id="IPR011626">
    <property type="entry name" value="Alpha-macroglobulin_TED"/>
</dbReference>
<evidence type="ECO:0000256" key="3">
    <source>
        <dbReference type="ARBA" id="ARBA00022737"/>
    </source>
</evidence>
<dbReference type="SMART" id="SM01359">
    <property type="entry name" value="A2M_N_2"/>
    <property type="match status" value="1"/>
</dbReference>
<name>A0ABW2US91_9RHOB</name>
<evidence type="ECO:0000259" key="7">
    <source>
        <dbReference type="SMART" id="SM01359"/>
    </source>
</evidence>
<evidence type="ECO:0000256" key="4">
    <source>
        <dbReference type="ARBA" id="ARBA00023157"/>
    </source>
</evidence>
<dbReference type="Pfam" id="PF17972">
    <property type="entry name" value="bMG5"/>
    <property type="match status" value="1"/>
</dbReference>
<comment type="caution">
    <text evidence="9">The sequence shown here is derived from an EMBL/GenBank/DDBJ whole genome shotgun (WGS) entry which is preliminary data.</text>
</comment>
<dbReference type="Pfam" id="PF07678">
    <property type="entry name" value="TED_complement"/>
    <property type="match status" value="1"/>
</dbReference>
<evidence type="ECO:0000256" key="2">
    <source>
        <dbReference type="ARBA" id="ARBA00022729"/>
    </source>
</evidence>
<gene>
    <name evidence="9" type="ORF">ACFQXB_16880</name>
</gene>
<evidence type="ECO:0000313" key="10">
    <source>
        <dbReference type="Proteomes" id="UP001596516"/>
    </source>
</evidence>
<dbReference type="InterPro" id="IPR000177">
    <property type="entry name" value="Apple"/>
</dbReference>
<protein>
    <submittedName>
        <fullName evidence="9">Alpha-2-macroglobulin family protein</fullName>
    </submittedName>
</protein>
<dbReference type="InterPro" id="IPR003609">
    <property type="entry name" value="Pan_app"/>
</dbReference>
<dbReference type="SMART" id="SM01360">
    <property type="entry name" value="A2M"/>
    <property type="match status" value="1"/>
</dbReference>
<dbReference type="InterPro" id="IPR041203">
    <property type="entry name" value="Bact_A2M_MG5"/>
</dbReference>
<dbReference type="InterPro" id="IPR002890">
    <property type="entry name" value="MG2"/>
</dbReference>
<dbReference type="Pfam" id="PF14295">
    <property type="entry name" value="PAN_4"/>
    <property type="match status" value="1"/>
</dbReference>
<keyword evidence="10" id="KW-1185">Reference proteome</keyword>
<dbReference type="Proteomes" id="UP001596516">
    <property type="component" value="Unassembled WGS sequence"/>
</dbReference>
<dbReference type="Gene3D" id="1.50.10.20">
    <property type="match status" value="1"/>
</dbReference>
<dbReference type="PANTHER" id="PTHR40094">
    <property type="entry name" value="ALPHA-2-MACROGLOBULIN HOMOLOG"/>
    <property type="match status" value="1"/>
</dbReference>
<feature type="domain" description="Apple" evidence="6">
    <location>
        <begin position="30"/>
        <end position="96"/>
    </location>
</feature>
<dbReference type="Pfam" id="PF21142">
    <property type="entry name" value="A2M_bMG2"/>
    <property type="match status" value="1"/>
</dbReference>
<feature type="domain" description="Alpha-2-macroglobulin bait region" evidence="7">
    <location>
        <begin position="946"/>
        <end position="1090"/>
    </location>
</feature>
<dbReference type="Pfam" id="PF00207">
    <property type="entry name" value="A2M"/>
    <property type="match status" value="1"/>
</dbReference>
<dbReference type="InterPro" id="IPR026284">
    <property type="entry name" value="A2MG_proteobact"/>
</dbReference>
<dbReference type="EMBL" id="JBHTFQ010000011">
    <property type="protein sequence ID" value="MFC7705858.1"/>
    <property type="molecule type" value="Genomic_DNA"/>
</dbReference>
<evidence type="ECO:0000313" key="9">
    <source>
        <dbReference type="EMBL" id="MFC7705858.1"/>
    </source>
</evidence>
<dbReference type="InterPro" id="IPR047565">
    <property type="entry name" value="Alpha-macroglob_thiol-ester_cl"/>
</dbReference>
<evidence type="ECO:0000256" key="1">
    <source>
        <dbReference type="ARBA" id="ARBA00010556"/>
    </source>
</evidence>
<dbReference type="Pfam" id="PF17962">
    <property type="entry name" value="bMG6"/>
    <property type="match status" value="1"/>
</dbReference>
<organism evidence="9 10">
    <name type="scientific">Plastorhodobacter daqingensis</name>
    <dbReference type="NCBI Taxonomy" id="1387281"/>
    <lineage>
        <taxon>Bacteria</taxon>
        <taxon>Pseudomonadati</taxon>
        <taxon>Pseudomonadota</taxon>
        <taxon>Alphaproteobacteria</taxon>
        <taxon>Rhodobacterales</taxon>
        <taxon>Paracoccaceae</taxon>
        <taxon>Plastorhodobacter</taxon>
    </lineage>
</organism>
<dbReference type="InterPro" id="IPR001599">
    <property type="entry name" value="Macroglobln_a2"/>
</dbReference>
<dbReference type="PIRSF" id="PIRSF038980">
    <property type="entry name" value="A2M_bac"/>
    <property type="match status" value="1"/>
</dbReference>
<feature type="domain" description="Alpha-2-macroglobulin" evidence="8">
    <location>
        <begin position="1151"/>
        <end position="1240"/>
    </location>
</feature>
<evidence type="ECO:0000256" key="5">
    <source>
        <dbReference type="SAM" id="SignalP"/>
    </source>
</evidence>
<dbReference type="SMART" id="SM01419">
    <property type="entry name" value="Thiol-ester_cl"/>
    <property type="match status" value="1"/>
</dbReference>
<dbReference type="InterPro" id="IPR041462">
    <property type="entry name" value="Bact_A2M_MG6"/>
</dbReference>
<dbReference type="Pfam" id="PF07703">
    <property type="entry name" value="A2M_BRD"/>
    <property type="match status" value="1"/>
</dbReference>